<feature type="transmembrane region" description="Helical" evidence="8">
    <location>
        <begin position="106"/>
        <end position="127"/>
    </location>
</feature>
<dbReference type="OrthoDB" id="8120565at2759"/>
<evidence type="ECO:0000256" key="4">
    <source>
        <dbReference type="ARBA" id="ARBA00022692"/>
    </source>
</evidence>
<reference evidence="10 11" key="1">
    <citation type="journal article" date="2019" name="Sci. Rep.">
        <title>A high-quality genome of Eragrostis curvula grass provides insights into Poaceae evolution and supports new strategies to enhance forage quality.</title>
        <authorList>
            <person name="Carballo J."/>
            <person name="Santos B.A.C.M."/>
            <person name="Zappacosta D."/>
            <person name="Garbus I."/>
            <person name="Selva J.P."/>
            <person name="Gallo C.A."/>
            <person name="Diaz A."/>
            <person name="Albertini E."/>
            <person name="Caccamo M."/>
            <person name="Echenique V."/>
        </authorList>
    </citation>
    <scope>NUCLEOTIDE SEQUENCE [LARGE SCALE GENOMIC DNA]</scope>
    <source>
        <strain evidence="11">cv. Victoria</strain>
        <tissue evidence="10">Leaf</tissue>
    </source>
</reference>
<evidence type="ECO:0000313" key="10">
    <source>
        <dbReference type="EMBL" id="TVU48526.1"/>
    </source>
</evidence>
<evidence type="ECO:0000256" key="2">
    <source>
        <dbReference type="ARBA" id="ARBA00010992"/>
    </source>
</evidence>
<gene>
    <name evidence="10" type="ORF">EJB05_08164</name>
</gene>
<feature type="transmembrane region" description="Helical" evidence="8">
    <location>
        <begin position="634"/>
        <end position="652"/>
    </location>
</feature>
<evidence type="ECO:0000259" key="9">
    <source>
        <dbReference type="PROSITE" id="PS50850"/>
    </source>
</evidence>
<keyword evidence="11" id="KW-1185">Reference proteome</keyword>
<feature type="compositionally biased region" description="Acidic residues" evidence="7">
    <location>
        <begin position="324"/>
        <end position="337"/>
    </location>
</feature>
<evidence type="ECO:0000256" key="8">
    <source>
        <dbReference type="SAM" id="Phobius"/>
    </source>
</evidence>
<feature type="transmembrane region" description="Helical" evidence="8">
    <location>
        <begin position="171"/>
        <end position="191"/>
    </location>
</feature>
<feature type="transmembrane region" description="Helical" evidence="8">
    <location>
        <begin position="148"/>
        <end position="165"/>
    </location>
</feature>
<dbReference type="InterPro" id="IPR005829">
    <property type="entry name" value="Sugar_transporter_CS"/>
</dbReference>
<dbReference type="PROSITE" id="PS50850">
    <property type="entry name" value="MFS"/>
    <property type="match status" value="1"/>
</dbReference>
<feature type="transmembrane region" description="Helical" evidence="8">
    <location>
        <begin position="81"/>
        <end position="100"/>
    </location>
</feature>
<keyword evidence="6 8" id="KW-0472">Membrane</keyword>
<evidence type="ECO:0000256" key="7">
    <source>
        <dbReference type="SAM" id="MobiDB-lite"/>
    </source>
</evidence>
<evidence type="ECO:0000313" key="11">
    <source>
        <dbReference type="Proteomes" id="UP000324897"/>
    </source>
</evidence>
<name>A0A5J9WKT1_9POAL</name>
<evidence type="ECO:0000256" key="6">
    <source>
        <dbReference type="ARBA" id="ARBA00023136"/>
    </source>
</evidence>
<feature type="transmembrane region" description="Helical" evidence="8">
    <location>
        <begin position="592"/>
        <end position="613"/>
    </location>
</feature>
<dbReference type="EMBL" id="RWGY01000004">
    <property type="protein sequence ID" value="TVU48526.1"/>
    <property type="molecule type" value="Genomic_DNA"/>
</dbReference>
<dbReference type="PROSITE" id="PS00217">
    <property type="entry name" value="SUGAR_TRANSPORT_2"/>
    <property type="match status" value="1"/>
</dbReference>
<feature type="transmembrane region" description="Helical" evidence="8">
    <location>
        <begin position="564"/>
        <end position="586"/>
    </location>
</feature>
<comment type="similarity">
    <text evidence="2">Belongs to the major facilitator superfamily. Sugar transporter (TC 2.A.1.1) family.</text>
</comment>
<feature type="region of interest" description="Disordered" evidence="7">
    <location>
        <begin position="319"/>
        <end position="370"/>
    </location>
</feature>
<feature type="domain" description="Major facilitator superfamily (MFS) profile" evidence="9">
    <location>
        <begin position="13"/>
        <end position="686"/>
    </location>
</feature>
<evidence type="ECO:0000256" key="5">
    <source>
        <dbReference type="ARBA" id="ARBA00022989"/>
    </source>
</evidence>
<comment type="subcellular location">
    <subcellularLocation>
        <location evidence="1">Membrane</location>
        <topology evidence="1">Multi-pass membrane protein</topology>
    </subcellularLocation>
</comment>
<dbReference type="InterPro" id="IPR020846">
    <property type="entry name" value="MFS_dom"/>
</dbReference>
<evidence type="ECO:0000256" key="1">
    <source>
        <dbReference type="ARBA" id="ARBA00004141"/>
    </source>
</evidence>
<keyword evidence="5 8" id="KW-1133">Transmembrane helix</keyword>
<dbReference type="InterPro" id="IPR036259">
    <property type="entry name" value="MFS_trans_sf"/>
</dbReference>
<keyword evidence="4 8" id="KW-0812">Transmembrane</keyword>
<keyword evidence="3" id="KW-0813">Transport</keyword>
<evidence type="ECO:0000256" key="3">
    <source>
        <dbReference type="ARBA" id="ARBA00022448"/>
    </source>
</evidence>
<sequence length="719" mass="79299">MTPRLRNNDAVLVAAVASIGNMLQGWDNASIASSMFYIREEFHLQSMPVIQGFVMAIGLIGAMIITTFSGFLADKLGRRKMLIASAMSYFVGSILTLLTWSTSMLLFTRLMSGFGIGLAMTIAPLYISEIAPTEKRGLLNTFPQLSGSGGMFLSYCVGFCVSLIPNNKWRLMFAFQAIPSFLCFVLTVFYLPESPKWLIRQGRAVEAKKVMERLQTTEDVKGQVALLIEGTGGGQTASMEEYFIGPNDEVLDSKLIPNEDMIKLYNLDQEEPCCVAYPIKDQSTHEDYIGLSKSHGRLPLDPIVDLIATVNERFLEESNILNEREEDDEWDEENPNESEEHLIEHKEDDNKDSLYSPLISRSRDTGKEDLTPSLRSGIIRKGSGLEIGGGWQLAWRLPAGDLSNGQEHGGIQRMYIHQEFSQSSHDLPLDVPLSGKFIQAAALVNKSVLTKDHIESNNIDLANLHQSNEDGFEGTTWASLLTPAVKRALVVAIGIQMLQQFAGINGVLYYTPEILEQGGAGVLLSTIGLTATSASILISALTTLVMLPFIGISMWLMDRKGRRWLLLVTIPILLVSLIVLVVVNIVTLSTELHATLSTISVGIYLCVFVMGFGPIPNILCAEIFPTSARAMCSTIYGLTFWICDIIVTYSLPMLLRSIGLAGVFGTYATICLFALVFVYCKVPETKGMPVEVIVEFFSVGRSVSHFLKKKEDKSCQKDT</sequence>
<dbReference type="PRINTS" id="PR00171">
    <property type="entry name" value="SUGRTRNSPORT"/>
</dbReference>
<comment type="caution">
    <text evidence="10">The sequence shown here is derived from an EMBL/GenBank/DDBJ whole genome shotgun (WGS) entry which is preliminary data.</text>
</comment>
<feature type="compositionally biased region" description="Basic and acidic residues" evidence="7">
    <location>
        <begin position="338"/>
        <end position="352"/>
    </location>
</feature>
<dbReference type="Pfam" id="PF00083">
    <property type="entry name" value="Sugar_tr"/>
    <property type="match status" value="2"/>
</dbReference>
<dbReference type="PANTHER" id="PTHR48020:SF35">
    <property type="entry name" value="SUGAR TRANSPORTER"/>
    <property type="match status" value="1"/>
</dbReference>
<proteinExistence type="inferred from homology"/>
<dbReference type="AlphaFoldDB" id="A0A5J9WKT1"/>
<dbReference type="Gramene" id="TVU48526">
    <property type="protein sequence ID" value="TVU48526"/>
    <property type="gene ID" value="EJB05_08164"/>
</dbReference>
<protein>
    <recommendedName>
        <fullName evidence="9">Major facilitator superfamily (MFS) profile domain-containing protein</fullName>
    </recommendedName>
</protein>
<dbReference type="GO" id="GO:0022857">
    <property type="term" value="F:transmembrane transporter activity"/>
    <property type="evidence" value="ECO:0007669"/>
    <property type="project" value="InterPro"/>
</dbReference>
<feature type="transmembrane region" description="Helical" evidence="8">
    <location>
        <begin position="658"/>
        <end position="680"/>
    </location>
</feature>
<feature type="transmembrane region" description="Helical" evidence="8">
    <location>
        <begin position="49"/>
        <end position="69"/>
    </location>
</feature>
<dbReference type="SUPFAM" id="SSF103473">
    <property type="entry name" value="MFS general substrate transporter"/>
    <property type="match status" value="1"/>
</dbReference>
<dbReference type="InterPro" id="IPR005828">
    <property type="entry name" value="MFS_sugar_transport-like"/>
</dbReference>
<feature type="compositionally biased region" description="Basic and acidic residues" evidence="7">
    <location>
        <begin position="361"/>
        <end position="370"/>
    </location>
</feature>
<dbReference type="Gene3D" id="1.20.1250.20">
    <property type="entry name" value="MFS general substrate transporter like domains"/>
    <property type="match status" value="2"/>
</dbReference>
<dbReference type="Proteomes" id="UP000324897">
    <property type="component" value="Chromosome 5"/>
</dbReference>
<dbReference type="PROSITE" id="PS00216">
    <property type="entry name" value="SUGAR_TRANSPORT_1"/>
    <property type="match status" value="1"/>
</dbReference>
<dbReference type="PANTHER" id="PTHR48020">
    <property type="entry name" value="PROTON MYO-INOSITOL COTRANSPORTER"/>
    <property type="match status" value="1"/>
</dbReference>
<organism evidence="10 11">
    <name type="scientific">Eragrostis curvula</name>
    <name type="common">weeping love grass</name>
    <dbReference type="NCBI Taxonomy" id="38414"/>
    <lineage>
        <taxon>Eukaryota</taxon>
        <taxon>Viridiplantae</taxon>
        <taxon>Streptophyta</taxon>
        <taxon>Embryophyta</taxon>
        <taxon>Tracheophyta</taxon>
        <taxon>Spermatophyta</taxon>
        <taxon>Magnoliopsida</taxon>
        <taxon>Liliopsida</taxon>
        <taxon>Poales</taxon>
        <taxon>Poaceae</taxon>
        <taxon>PACMAD clade</taxon>
        <taxon>Chloridoideae</taxon>
        <taxon>Eragrostideae</taxon>
        <taxon>Eragrostidinae</taxon>
        <taxon>Eragrostis</taxon>
    </lineage>
</organism>
<dbReference type="InterPro" id="IPR003663">
    <property type="entry name" value="Sugar/inositol_transpt"/>
</dbReference>
<dbReference type="GO" id="GO:0016020">
    <property type="term" value="C:membrane"/>
    <property type="evidence" value="ECO:0007669"/>
    <property type="project" value="UniProtKB-SubCell"/>
</dbReference>
<feature type="transmembrane region" description="Helical" evidence="8">
    <location>
        <begin position="522"/>
        <end position="552"/>
    </location>
</feature>
<accession>A0A5J9WKT1</accession>
<dbReference type="InterPro" id="IPR050814">
    <property type="entry name" value="Myo-inositol_Transporter"/>
</dbReference>